<protein>
    <recommendedName>
        <fullName evidence="3">Nudix hydrolase domain-containing protein</fullName>
    </recommendedName>
</protein>
<comment type="caution">
    <text evidence="1">The sequence shown here is derived from an EMBL/GenBank/DDBJ whole genome shotgun (WGS) entry which is preliminary data.</text>
</comment>
<evidence type="ECO:0000313" key="2">
    <source>
        <dbReference type="Proteomes" id="UP000177309"/>
    </source>
</evidence>
<sequence>MTVYIPKFHPLFRPVGVPIDRDRIPSVVVQPKFDTRGKEFLVALHCTSNKVAGVFPKDQVPKEMAKPIVLVALMIEEMPHLVMVFERAEQGRERGQSLFLSGRFNVADMVNGEIDQPVSAGLVTAVAAREIGEELGLKLAAVNTILTHRATRIFSPYDLVDKIAPATRAWSGRFFPVVGVIPRKLFDQITTDDSIATIRLVHYMSWREGVNKETFNGNIGLFEILRLYWRLPSFCR</sequence>
<dbReference type="AlphaFoldDB" id="A0A1F4TQR6"/>
<dbReference type="EMBL" id="MEUI01000012">
    <property type="protein sequence ID" value="OGC34870.1"/>
    <property type="molecule type" value="Genomic_DNA"/>
</dbReference>
<evidence type="ECO:0008006" key="3">
    <source>
        <dbReference type="Google" id="ProtNLM"/>
    </source>
</evidence>
<name>A0A1F4TQR6_UNCSA</name>
<gene>
    <name evidence="1" type="ORF">A2462_05660</name>
</gene>
<dbReference type="Proteomes" id="UP000177309">
    <property type="component" value="Unassembled WGS sequence"/>
</dbReference>
<accession>A0A1F4TQR6</accession>
<proteinExistence type="predicted"/>
<reference evidence="1 2" key="1">
    <citation type="journal article" date="2016" name="Nat. Commun.">
        <title>Thousands of microbial genomes shed light on interconnected biogeochemical processes in an aquifer system.</title>
        <authorList>
            <person name="Anantharaman K."/>
            <person name="Brown C.T."/>
            <person name="Hug L.A."/>
            <person name="Sharon I."/>
            <person name="Castelle C.J."/>
            <person name="Probst A.J."/>
            <person name="Thomas B.C."/>
            <person name="Singh A."/>
            <person name="Wilkins M.J."/>
            <person name="Karaoz U."/>
            <person name="Brodie E.L."/>
            <person name="Williams K.H."/>
            <person name="Hubbard S.S."/>
            <person name="Banfield J.F."/>
        </authorList>
    </citation>
    <scope>NUCLEOTIDE SEQUENCE [LARGE SCALE GENOMIC DNA]</scope>
</reference>
<evidence type="ECO:0000313" key="1">
    <source>
        <dbReference type="EMBL" id="OGC34870.1"/>
    </source>
</evidence>
<organism evidence="1 2">
    <name type="scientific">candidate division WOR-1 bacterium RIFOXYC2_FULL_41_25</name>
    <dbReference type="NCBI Taxonomy" id="1802586"/>
    <lineage>
        <taxon>Bacteria</taxon>
        <taxon>Bacillati</taxon>
        <taxon>Saganbacteria</taxon>
    </lineage>
</organism>